<evidence type="ECO:0000313" key="1">
    <source>
        <dbReference type="EMBL" id="SEO20704.1"/>
    </source>
</evidence>
<dbReference type="PANTHER" id="PTHR45947:SF3">
    <property type="entry name" value="SULFOQUINOVOSYL TRANSFERASE SQD2"/>
    <property type="match status" value="1"/>
</dbReference>
<protein>
    <submittedName>
        <fullName evidence="1">Glycosyltransferase involved in cell wall bisynthesis</fullName>
    </submittedName>
</protein>
<dbReference type="InterPro" id="IPR050194">
    <property type="entry name" value="Glycosyltransferase_grp1"/>
</dbReference>
<keyword evidence="1" id="KW-0808">Transferase</keyword>
<organism evidence="1 2">
    <name type="scientific">Salinihabitans flavidus</name>
    <dbReference type="NCBI Taxonomy" id="569882"/>
    <lineage>
        <taxon>Bacteria</taxon>
        <taxon>Pseudomonadati</taxon>
        <taxon>Pseudomonadota</taxon>
        <taxon>Alphaproteobacteria</taxon>
        <taxon>Rhodobacterales</taxon>
        <taxon>Roseobacteraceae</taxon>
        <taxon>Salinihabitans</taxon>
    </lineage>
</organism>
<reference evidence="1 2" key="1">
    <citation type="submission" date="2016-10" db="EMBL/GenBank/DDBJ databases">
        <authorList>
            <person name="de Groot N.N."/>
        </authorList>
    </citation>
    <scope>NUCLEOTIDE SEQUENCE [LARGE SCALE GENOMIC DNA]</scope>
    <source>
        <strain evidence="1 2">DSM 27842</strain>
    </source>
</reference>
<proteinExistence type="predicted"/>
<evidence type="ECO:0000313" key="2">
    <source>
        <dbReference type="Proteomes" id="UP000198893"/>
    </source>
</evidence>
<sequence length="355" mass="37597">MTRLAFYAPMKPPSHPVPSGDRTMARALMAALGPGAELVSDLTLRDGAGNRAAQAALRTKAGAEAARLIARGGWDAWITYHSYYKAPDLIGPAVTSALGLPYILVEATRAAKRLDGPWADFARAAEDACDAANAIFYMTRHDAESLLEARNPGQQILPLPPFLSRENLPPAAAPQEPVILAAGMFRTGDKLASYRAIAAALAHLTAPGWRLHIAGEGPARPEVEALLAPFAPRDTFLGELGPEGLAAAYACARAFLWPGVNEAFGMVYLEAQAAGVPVVAEDRPGPRDVLPPAALVPQDRPEAMAASLDRLLTDRAHHAARAAEARALIADRHLLGAARARLWSALSPLIERPAP</sequence>
<dbReference type="CDD" id="cd03801">
    <property type="entry name" value="GT4_PimA-like"/>
    <property type="match status" value="1"/>
</dbReference>
<dbReference type="PANTHER" id="PTHR45947">
    <property type="entry name" value="SULFOQUINOVOSYL TRANSFERASE SQD2"/>
    <property type="match status" value="1"/>
</dbReference>
<dbReference type="Pfam" id="PF13692">
    <property type="entry name" value="Glyco_trans_1_4"/>
    <property type="match status" value="1"/>
</dbReference>
<dbReference type="GO" id="GO:0016757">
    <property type="term" value="F:glycosyltransferase activity"/>
    <property type="evidence" value="ECO:0007669"/>
    <property type="project" value="TreeGrafter"/>
</dbReference>
<gene>
    <name evidence="1" type="ORF">SAMN04490248_102250</name>
</gene>
<keyword evidence="2" id="KW-1185">Reference proteome</keyword>
<dbReference type="Gene3D" id="3.40.50.2000">
    <property type="entry name" value="Glycogen Phosphorylase B"/>
    <property type="match status" value="2"/>
</dbReference>
<accession>A0A1H8MTZ3</accession>
<dbReference type="AlphaFoldDB" id="A0A1H8MTZ3"/>
<name>A0A1H8MTZ3_9RHOB</name>
<dbReference type="EMBL" id="FODS01000002">
    <property type="protein sequence ID" value="SEO20704.1"/>
    <property type="molecule type" value="Genomic_DNA"/>
</dbReference>
<dbReference type="STRING" id="569882.SAMN04490248_102250"/>
<dbReference type="Proteomes" id="UP000198893">
    <property type="component" value="Unassembled WGS sequence"/>
</dbReference>
<dbReference type="RefSeq" id="WP_175483149.1">
    <property type="nucleotide sequence ID" value="NZ_FODS01000002.1"/>
</dbReference>
<dbReference type="SUPFAM" id="SSF53756">
    <property type="entry name" value="UDP-Glycosyltransferase/glycogen phosphorylase"/>
    <property type="match status" value="1"/>
</dbReference>